<evidence type="ECO:0000313" key="2">
    <source>
        <dbReference type="EMBL" id="JAD89382.1"/>
    </source>
</evidence>
<accession>A0A0A9E062</accession>
<evidence type="ECO:0000256" key="1">
    <source>
        <dbReference type="SAM" id="MobiDB-lite"/>
    </source>
</evidence>
<proteinExistence type="predicted"/>
<protein>
    <submittedName>
        <fullName evidence="2">Uncharacterized protein</fullName>
    </submittedName>
</protein>
<reference evidence="2" key="1">
    <citation type="submission" date="2014-09" db="EMBL/GenBank/DDBJ databases">
        <authorList>
            <person name="Magalhaes I.L.F."/>
            <person name="Oliveira U."/>
            <person name="Santos F.R."/>
            <person name="Vidigal T.H.D.A."/>
            <person name="Brescovit A.D."/>
            <person name="Santos A.J."/>
        </authorList>
    </citation>
    <scope>NUCLEOTIDE SEQUENCE</scope>
    <source>
        <tissue evidence="2">Shoot tissue taken approximately 20 cm above the soil surface</tissue>
    </source>
</reference>
<dbReference type="EMBL" id="GBRH01208513">
    <property type="protein sequence ID" value="JAD89382.1"/>
    <property type="molecule type" value="Transcribed_RNA"/>
</dbReference>
<reference evidence="2" key="2">
    <citation type="journal article" date="2015" name="Data Brief">
        <title>Shoot transcriptome of the giant reed, Arundo donax.</title>
        <authorList>
            <person name="Barrero R.A."/>
            <person name="Guerrero F.D."/>
            <person name="Moolhuijzen P."/>
            <person name="Goolsby J.A."/>
            <person name="Tidwell J."/>
            <person name="Bellgard S.E."/>
            <person name="Bellgard M.I."/>
        </authorList>
    </citation>
    <scope>NUCLEOTIDE SEQUENCE</scope>
    <source>
        <tissue evidence="2">Shoot tissue taken approximately 20 cm above the soil surface</tissue>
    </source>
</reference>
<organism evidence="2">
    <name type="scientific">Arundo donax</name>
    <name type="common">Giant reed</name>
    <name type="synonym">Donax arundinaceus</name>
    <dbReference type="NCBI Taxonomy" id="35708"/>
    <lineage>
        <taxon>Eukaryota</taxon>
        <taxon>Viridiplantae</taxon>
        <taxon>Streptophyta</taxon>
        <taxon>Embryophyta</taxon>
        <taxon>Tracheophyta</taxon>
        <taxon>Spermatophyta</taxon>
        <taxon>Magnoliopsida</taxon>
        <taxon>Liliopsida</taxon>
        <taxon>Poales</taxon>
        <taxon>Poaceae</taxon>
        <taxon>PACMAD clade</taxon>
        <taxon>Arundinoideae</taxon>
        <taxon>Arundineae</taxon>
        <taxon>Arundo</taxon>
    </lineage>
</organism>
<dbReference type="AlphaFoldDB" id="A0A0A9E062"/>
<feature type="region of interest" description="Disordered" evidence="1">
    <location>
        <begin position="305"/>
        <end position="324"/>
    </location>
</feature>
<name>A0A0A9E062_ARUDO</name>
<sequence>MYGHLGRDGVLGVLLHRLEGEVPDEQPDHVVLRERVLALWVVGGELRDGPGHHGLHLHGALLEHLGEGQAGPGLHHLLDTLRVAAKEADGERGVLLAFEAALLYQLEQRRHTVLLYDELGVPVIVARERDEAGGGVGAGVEVAGVEHGDLLPDEEEDGLVLRDGGQADVGVEVVVVGGRRRDAEEPGEVADGVVELVGHLLEGAGGDDGEDAADEAVRAALVDEGERLVERLLGVVEDAAGRALVEVGARGLAEQAGEALDLGLELHALLPERVGLVGPFDDLLRELDRPRQDLLEVVHLGSRRSHPLAAPARSTSRMAASPKP</sequence>